<evidence type="ECO:0000256" key="1">
    <source>
        <dbReference type="SAM" id="Phobius"/>
    </source>
</evidence>
<name>A0A378LYM6_9GAMM</name>
<dbReference type="OrthoDB" id="9806559at2"/>
<dbReference type="EMBL" id="UGPB01000001">
    <property type="protein sequence ID" value="STY29171.1"/>
    <property type="molecule type" value="Genomic_DNA"/>
</dbReference>
<evidence type="ECO:0000313" key="2">
    <source>
        <dbReference type="EMBL" id="STY29171.1"/>
    </source>
</evidence>
<dbReference type="InterPro" id="IPR046027">
    <property type="entry name" value="DUF5985"/>
</dbReference>
<feature type="transmembrane region" description="Helical" evidence="1">
    <location>
        <begin position="61"/>
        <end position="78"/>
    </location>
</feature>
<feature type="transmembrane region" description="Helical" evidence="1">
    <location>
        <begin position="32"/>
        <end position="49"/>
    </location>
</feature>
<keyword evidence="1" id="KW-0812">Transmembrane</keyword>
<dbReference type="Proteomes" id="UP000255297">
    <property type="component" value="Unassembled WGS sequence"/>
</dbReference>
<keyword evidence="1" id="KW-1133">Transmembrane helix</keyword>
<dbReference type="STRING" id="1122170.GCA_000701265_01132"/>
<gene>
    <name evidence="2" type="ORF">NCTC11532_01354</name>
</gene>
<reference evidence="2 3" key="1">
    <citation type="submission" date="2018-06" db="EMBL/GenBank/DDBJ databases">
        <authorList>
            <consortium name="Pathogen Informatics"/>
            <person name="Doyle S."/>
        </authorList>
    </citation>
    <scope>NUCLEOTIDE SEQUENCE [LARGE SCALE GENOMIC DNA]</scope>
    <source>
        <strain evidence="2 3">NCTC11532</strain>
    </source>
</reference>
<dbReference type="RefSeq" id="WP_031565992.1">
    <property type="nucleotide sequence ID" value="NZ_CAAAIS010000003.1"/>
</dbReference>
<protein>
    <submittedName>
        <fullName evidence="2">Uncharacterized protein</fullName>
    </submittedName>
</protein>
<organism evidence="2 3">
    <name type="scientific">Legionella wadsworthii</name>
    <dbReference type="NCBI Taxonomy" id="28088"/>
    <lineage>
        <taxon>Bacteria</taxon>
        <taxon>Pseudomonadati</taxon>
        <taxon>Pseudomonadota</taxon>
        <taxon>Gammaproteobacteria</taxon>
        <taxon>Legionellales</taxon>
        <taxon>Legionellaceae</taxon>
        <taxon>Legionella</taxon>
    </lineage>
</organism>
<feature type="transmembrane region" description="Helical" evidence="1">
    <location>
        <begin position="6"/>
        <end position="25"/>
    </location>
</feature>
<dbReference type="AlphaFoldDB" id="A0A378LYM6"/>
<keyword evidence="3" id="KW-1185">Reference proteome</keyword>
<accession>A0A378LYM6</accession>
<keyword evidence="1" id="KW-0472">Membrane</keyword>
<evidence type="ECO:0000313" key="3">
    <source>
        <dbReference type="Proteomes" id="UP000255297"/>
    </source>
</evidence>
<sequence>MINAMLIGAFAMASIIICLFFLRFWKSTQDSFFLYFAGSFLLEGLNRVILGLTTQQDQKPLIYIIRMCAYLLIVYAIFQKNKQYRKSMNQKVN</sequence>
<dbReference type="Pfam" id="PF19447">
    <property type="entry name" value="DUF5985"/>
    <property type="match status" value="1"/>
</dbReference>
<proteinExistence type="predicted"/>